<dbReference type="SUPFAM" id="SSF53623">
    <property type="entry name" value="MurD-like peptide ligases, catalytic domain"/>
    <property type="match status" value="1"/>
</dbReference>
<dbReference type="Proteomes" id="UP000885847">
    <property type="component" value="Unassembled WGS sequence"/>
</dbReference>
<dbReference type="GO" id="GO:0008763">
    <property type="term" value="F:UDP-N-acetylmuramate-L-alanine ligase activity"/>
    <property type="evidence" value="ECO:0007669"/>
    <property type="project" value="UniProtKB-UniRule"/>
</dbReference>
<keyword evidence="12 14" id="KW-0961">Cell wall biogenesis/degradation</keyword>
<proteinExistence type="inferred from homology"/>
<dbReference type="Pfam" id="PF08245">
    <property type="entry name" value="Mur_ligase_M"/>
    <property type="match status" value="1"/>
</dbReference>
<dbReference type="GO" id="GO:0005524">
    <property type="term" value="F:ATP binding"/>
    <property type="evidence" value="ECO:0007669"/>
    <property type="project" value="UniProtKB-UniRule"/>
</dbReference>
<comment type="function">
    <text evidence="14">Cell wall formation.</text>
</comment>
<organism evidence="18">
    <name type="scientific">candidate division WOR-3 bacterium</name>
    <dbReference type="NCBI Taxonomy" id="2052148"/>
    <lineage>
        <taxon>Bacteria</taxon>
        <taxon>Bacteria division WOR-3</taxon>
    </lineage>
</organism>
<comment type="catalytic activity">
    <reaction evidence="13 14">
        <text>UDP-N-acetyl-alpha-D-muramate + L-alanine + ATP = UDP-N-acetyl-alpha-D-muramoyl-L-alanine + ADP + phosphate + H(+)</text>
        <dbReference type="Rhea" id="RHEA:23372"/>
        <dbReference type="ChEBI" id="CHEBI:15378"/>
        <dbReference type="ChEBI" id="CHEBI:30616"/>
        <dbReference type="ChEBI" id="CHEBI:43474"/>
        <dbReference type="ChEBI" id="CHEBI:57972"/>
        <dbReference type="ChEBI" id="CHEBI:70757"/>
        <dbReference type="ChEBI" id="CHEBI:83898"/>
        <dbReference type="ChEBI" id="CHEBI:456216"/>
        <dbReference type="EC" id="6.3.2.8"/>
    </reaction>
</comment>
<comment type="similarity">
    <text evidence="14">Belongs to the MurCDEF family.</text>
</comment>
<dbReference type="InterPro" id="IPR004101">
    <property type="entry name" value="Mur_ligase_C"/>
</dbReference>
<evidence type="ECO:0000256" key="7">
    <source>
        <dbReference type="ARBA" id="ARBA00022741"/>
    </source>
</evidence>
<evidence type="ECO:0000313" key="18">
    <source>
        <dbReference type="EMBL" id="HDI82893.1"/>
    </source>
</evidence>
<dbReference type="UniPathway" id="UPA00219"/>
<dbReference type="Gene3D" id="3.40.1190.10">
    <property type="entry name" value="Mur-like, catalytic domain"/>
    <property type="match status" value="1"/>
</dbReference>
<dbReference type="SUPFAM" id="SSF53244">
    <property type="entry name" value="MurD-like peptide ligases, peptide-binding domain"/>
    <property type="match status" value="1"/>
</dbReference>
<dbReference type="Gene3D" id="3.40.50.720">
    <property type="entry name" value="NAD(P)-binding Rossmann-like Domain"/>
    <property type="match status" value="1"/>
</dbReference>
<dbReference type="Pfam" id="PF01225">
    <property type="entry name" value="Mur_ligase"/>
    <property type="match status" value="1"/>
</dbReference>
<evidence type="ECO:0000259" key="17">
    <source>
        <dbReference type="Pfam" id="PF08245"/>
    </source>
</evidence>
<dbReference type="PANTHER" id="PTHR43445">
    <property type="entry name" value="UDP-N-ACETYLMURAMATE--L-ALANINE LIGASE-RELATED"/>
    <property type="match status" value="1"/>
</dbReference>
<evidence type="ECO:0000256" key="10">
    <source>
        <dbReference type="ARBA" id="ARBA00022984"/>
    </source>
</evidence>
<evidence type="ECO:0000256" key="5">
    <source>
        <dbReference type="ARBA" id="ARBA00022598"/>
    </source>
</evidence>
<keyword evidence="8 14" id="KW-0067">ATP-binding</keyword>
<evidence type="ECO:0000259" key="15">
    <source>
        <dbReference type="Pfam" id="PF01225"/>
    </source>
</evidence>
<dbReference type="InterPro" id="IPR013221">
    <property type="entry name" value="Mur_ligase_cen"/>
</dbReference>
<evidence type="ECO:0000256" key="14">
    <source>
        <dbReference type="HAMAP-Rule" id="MF_00046"/>
    </source>
</evidence>
<dbReference type="PANTHER" id="PTHR43445:SF3">
    <property type="entry name" value="UDP-N-ACETYLMURAMATE--L-ALANINE LIGASE"/>
    <property type="match status" value="1"/>
</dbReference>
<evidence type="ECO:0000256" key="12">
    <source>
        <dbReference type="ARBA" id="ARBA00023316"/>
    </source>
</evidence>
<evidence type="ECO:0000256" key="9">
    <source>
        <dbReference type="ARBA" id="ARBA00022960"/>
    </source>
</evidence>
<evidence type="ECO:0000256" key="2">
    <source>
        <dbReference type="ARBA" id="ARBA00004752"/>
    </source>
</evidence>
<name>A0A7C0VAW2_UNCW3</name>
<evidence type="ECO:0000256" key="1">
    <source>
        <dbReference type="ARBA" id="ARBA00004496"/>
    </source>
</evidence>
<dbReference type="GO" id="GO:0071555">
    <property type="term" value="P:cell wall organization"/>
    <property type="evidence" value="ECO:0007669"/>
    <property type="project" value="UniProtKB-KW"/>
</dbReference>
<keyword evidence="7 14" id="KW-0547">Nucleotide-binding</keyword>
<dbReference type="GO" id="GO:0005737">
    <property type="term" value="C:cytoplasm"/>
    <property type="evidence" value="ECO:0007669"/>
    <property type="project" value="UniProtKB-SubCell"/>
</dbReference>
<dbReference type="GO" id="GO:0009252">
    <property type="term" value="P:peptidoglycan biosynthetic process"/>
    <property type="evidence" value="ECO:0007669"/>
    <property type="project" value="UniProtKB-UniRule"/>
</dbReference>
<keyword evidence="11 14" id="KW-0131">Cell cycle</keyword>
<feature type="domain" description="Mur ligase N-terminal catalytic" evidence="15">
    <location>
        <begin position="7"/>
        <end position="106"/>
    </location>
</feature>
<dbReference type="InterPro" id="IPR000713">
    <property type="entry name" value="Mur_ligase_N"/>
</dbReference>
<keyword evidence="6 14" id="KW-0132">Cell division</keyword>
<keyword evidence="5 14" id="KW-0436">Ligase</keyword>
<keyword evidence="9 14" id="KW-0133">Cell shape</keyword>
<comment type="caution">
    <text evidence="18">The sequence shown here is derived from an EMBL/GenBank/DDBJ whole genome shotgun (WGS) entry which is preliminary data.</text>
</comment>
<dbReference type="InterPro" id="IPR005758">
    <property type="entry name" value="UDP-N-AcMur_Ala_ligase_MurC"/>
</dbReference>
<gene>
    <name evidence="14" type="primary">murC</name>
    <name evidence="18" type="ORF">ENF18_03765</name>
</gene>
<dbReference type="GO" id="GO:0051301">
    <property type="term" value="P:cell division"/>
    <property type="evidence" value="ECO:0007669"/>
    <property type="project" value="UniProtKB-KW"/>
</dbReference>
<evidence type="ECO:0000256" key="8">
    <source>
        <dbReference type="ARBA" id="ARBA00022840"/>
    </source>
</evidence>
<dbReference type="EC" id="6.3.2.8" evidence="3 14"/>
<feature type="domain" description="Mur ligase C-terminal" evidence="16">
    <location>
        <begin position="311"/>
        <end position="441"/>
    </location>
</feature>
<evidence type="ECO:0000256" key="3">
    <source>
        <dbReference type="ARBA" id="ARBA00012211"/>
    </source>
</evidence>
<evidence type="ECO:0000256" key="11">
    <source>
        <dbReference type="ARBA" id="ARBA00023306"/>
    </source>
</evidence>
<dbReference type="NCBIfam" id="TIGR01082">
    <property type="entry name" value="murC"/>
    <property type="match status" value="1"/>
</dbReference>
<dbReference type="AlphaFoldDB" id="A0A7C0VAW2"/>
<dbReference type="Pfam" id="PF02875">
    <property type="entry name" value="Mur_ligase_C"/>
    <property type="match status" value="1"/>
</dbReference>
<accession>A0A7C0VAW2</accession>
<dbReference type="EMBL" id="DQWE01000177">
    <property type="protein sequence ID" value="HDI82893.1"/>
    <property type="molecule type" value="Genomic_DNA"/>
</dbReference>
<evidence type="ECO:0000256" key="13">
    <source>
        <dbReference type="ARBA" id="ARBA00047833"/>
    </source>
</evidence>
<dbReference type="Gene3D" id="3.90.190.20">
    <property type="entry name" value="Mur ligase, C-terminal domain"/>
    <property type="match status" value="1"/>
</dbReference>
<dbReference type="InterPro" id="IPR050061">
    <property type="entry name" value="MurCDEF_pg_biosynth"/>
</dbReference>
<comment type="subcellular location">
    <subcellularLocation>
        <location evidence="1 14">Cytoplasm</location>
    </subcellularLocation>
</comment>
<protein>
    <recommendedName>
        <fullName evidence="3 14">UDP-N-acetylmuramate--L-alanine ligase</fullName>
        <ecNumber evidence="3 14">6.3.2.8</ecNumber>
    </recommendedName>
    <alternativeName>
        <fullName evidence="14">UDP-N-acetylmuramoyl-L-alanine synthetase</fullName>
    </alternativeName>
</protein>
<dbReference type="InterPro" id="IPR036565">
    <property type="entry name" value="Mur-like_cat_sf"/>
</dbReference>
<reference evidence="18" key="1">
    <citation type="journal article" date="2020" name="mSystems">
        <title>Genome- and Community-Level Interaction Insights into Carbon Utilization and Element Cycling Functions of Hydrothermarchaeota in Hydrothermal Sediment.</title>
        <authorList>
            <person name="Zhou Z."/>
            <person name="Liu Y."/>
            <person name="Xu W."/>
            <person name="Pan J."/>
            <person name="Luo Z.H."/>
            <person name="Li M."/>
        </authorList>
    </citation>
    <scope>NUCLEOTIDE SEQUENCE [LARGE SCALE GENOMIC DNA]</scope>
    <source>
        <strain evidence="18">HyVt-102</strain>
    </source>
</reference>
<comment type="pathway">
    <text evidence="2 14">Cell wall biogenesis; peptidoglycan biosynthesis.</text>
</comment>
<keyword evidence="4 14" id="KW-0963">Cytoplasm</keyword>
<dbReference type="GO" id="GO:0008360">
    <property type="term" value="P:regulation of cell shape"/>
    <property type="evidence" value="ECO:0007669"/>
    <property type="project" value="UniProtKB-KW"/>
</dbReference>
<feature type="domain" description="Mur ligase central" evidence="17">
    <location>
        <begin position="110"/>
        <end position="288"/>
    </location>
</feature>
<evidence type="ECO:0000259" key="16">
    <source>
        <dbReference type="Pfam" id="PF02875"/>
    </source>
</evidence>
<evidence type="ECO:0000256" key="4">
    <source>
        <dbReference type="ARBA" id="ARBA00022490"/>
    </source>
</evidence>
<dbReference type="HAMAP" id="MF_00046">
    <property type="entry name" value="MurC"/>
    <property type="match status" value="1"/>
</dbReference>
<dbReference type="SUPFAM" id="SSF51984">
    <property type="entry name" value="MurCD N-terminal domain"/>
    <property type="match status" value="1"/>
</dbReference>
<keyword evidence="10 14" id="KW-0573">Peptidoglycan synthesis</keyword>
<feature type="binding site" evidence="14">
    <location>
        <begin position="112"/>
        <end position="118"/>
    </location>
    <ligand>
        <name>ATP</name>
        <dbReference type="ChEBI" id="CHEBI:30616"/>
    </ligand>
</feature>
<evidence type="ECO:0000256" key="6">
    <source>
        <dbReference type="ARBA" id="ARBA00022618"/>
    </source>
</evidence>
<dbReference type="InterPro" id="IPR036615">
    <property type="entry name" value="Mur_ligase_C_dom_sf"/>
</dbReference>
<sequence length="454" mass="50360">MFGEIKKIHFIGIGGIGMSGIAELLYTMGYQVSGSDLRESGNVERLRGLGIKVWIGHDGKHVGNADVVVYSSAIRMDNPEIIEARKRGIPVIPRAEMLAELMRMKYSIAVAGTHGKTTTTSLIGHILNYGGFDPTIIVGGRLKITGINARLGKGDYLVAEADESDRSFLKLFPTIAVITNIDEEHLDMYVDIEDIKKAFSEFAGRVPFYGSVYLCYDDPNSMDIKGKIDRRIVTYGLSMDADIKAVDIEKKGFNYSFVFQGNGTRFGRVSLKIPGLHNVYNAVVSIGVGIEAGLPFEKIKEAIEGFTGVIRRFELKGKRRGITVYDDYAHHPREILTVLKTARDGWKGRIIAIFQPHLYSRTILLKDRFGSSFGDADVVIVTDIYPSREDPIPGVTGKIIADAIRNYGHREVHYIEKMEEIPDFLKGIVKDGDMVITIGAGNIYRIGEVFLDTI</sequence>